<dbReference type="InterPro" id="IPR036388">
    <property type="entry name" value="WH-like_DNA-bd_sf"/>
</dbReference>
<evidence type="ECO:0000256" key="4">
    <source>
        <dbReference type="ARBA" id="ARBA00023163"/>
    </source>
</evidence>
<dbReference type="InterPro" id="IPR007627">
    <property type="entry name" value="RNA_pol_sigma70_r2"/>
</dbReference>
<dbReference type="InterPro" id="IPR013325">
    <property type="entry name" value="RNA_pol_sigma_r2"/>
</dbReference>
<gene>
    <name evidence="7" type="ORF">JOC58_000004</name>
</gene>
<evidence type="ECO:0000256" key="1">
    <source>
        <dbReference type="ARBA" id="ARBA00010641"/>
    </source>
</evidence>
<keyword evidence="2" id="KW-0805">Transcription regulation</keyword>
<dbReference type="SUPFAM" id="SSF88946">
    <property type="entry name" value="Sigma2 domain of RNA polymerase sigma factors"/>
    <property type="match status" value="1"/>
</dbReference>
<dbReference type="InterPro" id="IPR039425">
    <property type="entry name" value="RNA_pol_sigma-70-like"/>
</dbReference>
<evidence type="ECO:0000259" key="5">
    <source>
        <dbReference type="Pfam" id="PF04542"/>
    </source>
</evidence>
<dbReference type="Gene3D" id="1.10.1740.10">
    <property type="match status" value="1"/>
</dbReference>
<name>A0ABU1ISZ3_9BACL</name>
<feature type="domain" description="RNA polymerase sigma factor 70 region 4 type 2" evidence="6">
    <location>
        <begin position="110"/>
        <end position="160"/>
    </location>
</feature>
<feature type="domain" description="RNA polymerase sigma-70 region 2" evidence="5">
    <location>
        <begin position="22"/>
        <end position="87"/>
    </location>
</feature>
<evidence type="ECO:0000313" key="7">
    <source>
        <dbReference type="EMBL" id="MDR6242120.1"/>
    </source>
</evidence>
<dbReference type="InterPro" id="IPR014284">
    <property type="entry name" value="RNA_pol_sigma-70_dom"/>
</dbReference>
<protein>
    <submittedName>
        <fullName evidence="7">RNA polymerase sigma-70 factor (ECF subfamily)</fullName>
    </submittedName>
</protein>
<sequence length="177" mass="20707">MDIQQKVQQAQSGDHQSFLLLMKHMEARLYRIASAIVKNKDDIIDAMQETIIKAYESLTTLREAAFFETWMIRILINECNGILLKRKRVIPFAEIRSSSTSSPTYEAIDVRQLVDQLEEDKRQLIILHYFQDIPLKQVADIMNISEGTAKTRLHRTRKLLARWLEDNEEGGRIYENK</sequence>
<dbReference type="PANTHER" id="PTHR43133">
    <property type="entry name" value="RNA POLYMERASE ECF-TYPE SIGMA FACTO"/>
    <property type="match status" value="1"/>
</dbReference>
<dbReference type="SUPFAM" id="SSF88659">
    <property type="entry name" value="Sigma3 and sigma4 domains of RNA polymerase sigma factors"/>
    <property type="match status" value="1"/>
</dbReference>
<accession>A0ABU1ISZ3</accession>
<dbReference type="InterPro" id="IPR013324">
    <property type="entry name" value="RNA_pol_sigma_r3/r4-like"/>
</dbReference>
<reference evidence="7 8" key="1">
    <citation type="submission" date="2023-07" db="EMBL/GenBank/DDBJ databases">
        <title>Genomic Encyclopedia of Type Strains, Phase IV (KMG-IV): sequencing the most valuable type-strain genomes for metagenomic binning, comparative biology and taxonomic classification.</title>
        <authorList>
            <person name="Goeker M."/>
        </authorList>
    </citation>
    <scope>NUCLEOTIDE SEQUENCE [LARGE SCALE GENOMIC DNA]</scope>
    <source>
        <strain evidence="7 8">DSM 22170</strain>
    </source>
</reference>
<dbReference type="NCBIfam" id="TIGR02937">
    <property type="entry name" value="sigma70-ECF"/>
    <property type="match status" value="1"/>
</dbReference>
<dbReference type="EMBL" id="JAVDQH010000001">
    <property type="protein sequence ID" value="MDR6242120.1"/>
    <property type="molecule type" value="Genomic_DNA"/>
</dbReference>
<dbReference type="Proteomes" id="UP001185028">
    <property type="component" value="Unassembled WGS sequence"/>
</dbReference>
<evidence type="ECO:0000256" key="3">
    <source>
        <dbReference type="ARBA" id="ARBA00023082"/>
    </source>
</evidence>
<dbReference type="InterPro" id="IPR013249">
    <property type="entry name" value="RNA_pol_sigma70_r4_t2"/>
</dbReference>
<keyword evidence="4" id="KW-0804">Transcription</keyword>
<evidence type="ECO:0000259" key="6">
    <source>
        <dbReference type="Pfam" id="PF08281"/>
    </source>
</evidence>
<comment type="similarity">
    <text evidence="1">Belongs to the sigma-70 factor family. ECF subfamily.</text>
</comment>
<keyword evidence="8" id="KW-1185">Reference proteome</keyword>
<evidence type="ECO:0000313" key="8">
    <source>
        <dbReference type="Proteomes" id="UP001185028"/>
    </source>
</evidence>
<evidence type="ECO:0000256" key="2">
    <source>
        <dbReference type="ARBA" id="ARBA00023015"/>
    </source>
</evidence>
<dbReference type="PANTHER" id="PTHR43133:SF51">
    <property type="entry name" value="RNA POLYMERASE SIGMA FACTOR"/>
    <property type="match status" value="1"/>
</dbReference>
<dbReference type="Pfam" id="PF04542">
    <property type="entry name" value="Sigma70_r2"/>
    <property type="match status" value="1"/>
</dbReference>
<dbReference type="CDD" id="cd06171">
    <property type="entry name" value="Sigma70_r4"/>
    <property type="match status" value="1"/>
</dbReference>
<dbReference type="Gene3D" id="1.10.10.10">
    <property type="entry name" value="Winged helix-like DNA-binding domain superfamily/Winged helix DNA-binding domain"/>
    <property type="match status" value="1"/>
</dbReference>
<dbReference type="Pfam" id="PF08281">
    <property type="entry name" value="Sigma70_r4_2"/>
    <property type="match status" value="1"/>
</dbReference>
<proteinExistence type="inferred from homology"/>
<dbReference type="RefSeq" id="WP_188774624.1">
    <property type="nucleotide sequence ID" value="NZ_BMMB01000003.1"/>
</dbReference>
<organism evidence="7 8">
    <name type="scientific">Paenibacillus hunanensis</name>
    <dbReference type="NCBI Taxonomy" id="539262"/>
    <lineage>
        <taxon>Bacteria</taxon>
        <taxon>Bacillati</taxon>
        <taxon>Bacillota</taxon>
        <taxon>Bacilli</taxon>
        <taxon>Bacillales</taxon>
        <taxon>Paenibacillaceae</taxon>
        <taxon>Paenibacillus</taxon>
    </lineage>
</organism>
<comment type="caution">
    <text evidence="7">The sequence shown here is derived from an EMBL/GenBank/DDBJ whole genome shotgun (WGS) entry which is preliminary data.</text>
</comment>
<keyword evidence="3" id="KW-0731">Sigma factor</keyword>